<evidence type="ECO:0000259" key="5">
    <source>
        <dbReference type="Pfam" id="PF00171"/>
    </source>
</evidence>
<dbReference type="HOGENOM" id="CLU_005391_3_1_1"/>
<evidence type="ECO:0000256" key="2">
    <source>
        <dbReference type="ARBA" id="ARBA00023002"/>
    </source>
</evidence>
<dbReference type="RefSeq" id="XP_007411432.1">
    <property type="nucleotide sequence ID" value="XM_007411370.1"/>
</dbReference>
<keyword evidence="2 3" id="KW-0560">Oxidoreductase</keyword>
<gene>
    <name evidence="6" type="ORF">MELLADRAFT_116794</name>
</gene>
<accession>F4RQH7</accession>
<dbReference type="InterPro" id="IPR016161">
    <property type="entry name" value="Ald_DH/histidinol_DH"/>
</dbReference>
<keyword evidence="7" id="KW-1185">Reference proteome</keyword>
<dbReference type="InterPro" id="IPR012394">
    <property type="entry name" value="Aldehyde_DH_NAD(P)"/>
</dbReference>
<protein>
    <recommendedName>
        <fullName evidence="3">Aldehyde dehydrogenase</fullName>
    </recommendedName>
</protein>
<dbReference type="InterPro" id="IPR016162">
    <property type="entry name" value="Ald_DH_N"/>
</dbReference>
<dbReference type="InterPro" id="IPR016163">
    <property type="entry name" value="Ald_DH_C"/>
</dbReference>
<dbReference type="AlphaFoldDB" id="F4RQH7"/>
<evidence type="ECO:0000256" key="3">
    <source>
        <dbReference type="PIRNR" id="PIRNR036492"/>
    </source>
</evidence>
<name>F4RQH7_MELLP</name>
<dbReference type="PANTHER" id="PTHR43570">
    <property type="entry name" value="ALDEHYDE DEHYDROGENASE"/>
    <property type="match status" value="1"/>
</dbReference>
<dbReference type="VEuPathDB" id="FungiDB:MELLADRAFT_116794"/>
<reference evidence="7" key="1">
    <citation type="journal article" date="2011" name="Proc. Natl. Acad. Sci. U.S.A.">
        <title>Obligate biotrophy features unraveled by the genomic analysis of rust fungi.</title>
        <authorList>
            <person name="Duplessis S."/>
            <person name="Cuomo C.A."/>
            <person name="Lin Y.-C."/>
            <person name="Aerts A."/>
            <person name="Tisserant E."/>
            <person name="Veneault-Fourrey C."/>
            <person name="Joly D.L."/>
            <person name="Hacquard S."/>
            <person name="Amselem J."/>
            <person name="Cantarel B.L."/>
            <person name="Chiu R."/>
            <person name="Coutinho P.M."/>
            <person name="Feau N."/>
            <person name="Field M."/>
            <person name="Frey P."/>
            <person name="Gelhaye E."/>
            <person name="Goldberg J."/>
            <person name="Grabherr M.G."/>
            <person name="Kodira C.D."/>
            <person name="Kohler A."/>
            <person name="Kuees U."/>
            <person name="Lindquist E.A."/>
            <person name="Lucas S.M."/>
            <person name="Mago R."/>
            <person name="Mauceli E."/>
            <person name="Morin E."/>
            <person name="Murat C."/>
            <person name="Pangilinan J.L."/>
            <person name="Park R."/>
            <person name="Pearson M."/>
            <person name="Quesneville H."/>
            <person name="Rouhier N."/>
            <person name="Sakthikumar S."/>
            <person name="Salamov A.A."/>
            <person name="Schmutz J."/>
            <person name="Selles B."/>
            <person name="Shapiro H."/>
            <person name="Tanguay P."/>
            <person name="Tuskan G.A."/>
            <person name="Henrissat B."/>
            <person name="Van de Peer Y."/>
            <person name="Rouze P."/>
            <person name="Ellis J.G."/>
            <person name="Dodds P.N."/>
            <person name="Schein J.E."/>
            <person name="Zhong S."/>
            <person name="Hamelin R.C."/>
            <person name="Grigoriev I.V."/>
            <person name="Szabo L.J."/>
            <person name="Martin F."/>
        </authorList>
    </citation>
    <scope>NUCLEOTIDE SEQUENCE [LARGE SCALE GENOMIC DNA]</scope>
    <source>
        <strain evidence="7">98AG31 / pathotype 3-4-7</strain>
    </source>
</reference>
<dbReference type="Proteomes" id="UP000001072">
    <property type="component" value="Unassembled WGS sequence"/>
</dbReference>
<feature type="active site" evidence="4">
    <location>
        <position position="225"/>
    </location>
</feature>
<comment type="similarity">
    <text evidence="1 3">Belongs to the aldehyde dehydrogenase family.</text>
</comment>
<dbReference type="SUPFAM" id="SSF53720">
    <property type="entry name" value="ALDH-like"/>
    <property type="match status" value="1"/>
</dbReference>
<dbReference type="GO" id="GO:0006081">
    <property type="term" value="P:aldehyde metabolic process"/>
    <property type="evidence" value="ECO:0007669"/>
    <property type="project" value="InterPro"/>
</dbReference>
<dbReference type="GeneID" id="18925890"/>
<dbReference type="InParanoid" id="F4RQH7"/>
<feature type="active site" evidence="4">
    <location>
        <position position="259"/>
    </location>
</feature>
<feature type="domain" description="Aldehyde dehydrogenase" evidence="5">
    <location>
        <begin position="40"/>
        <end position="471"/>
    </location>
</feature>
<organism evidence="7">
    <name type="scientific">Melampsora larici-populina (strain 98AG31 / pathotype 3-4-7)</name>
    <name type="common">Poplar leaf rust fungus</name>
    <dbReference type="NCBI Taxonomy" id="747676"/>
    <lineage>
        <taxon>Eukaryota</taxon>
        <taxon>Fungi</taxon>
        <taxon>Dikarya</taxon>
        <taxon>Basidiomycota</taxon>
        <taxon>Pucciniomycotina</taxon>
        <taxon>Pucciniomycetes</taxon>
        <taxon>Pucciniales</taxon>
        <taxon>Melampsoraceae</taxon>
        <taxon>Melampsora</taxon>
    </lineage>
</organism>
<dbReference type="eggNOG" id="KOG2456">
    <property type="taxonomic scope" value="Eukaryota"/>
</dbReference>
<dbReference type="Pfam" id="PF00171">
    <property type="entry name" value="Aldedh"/>
    <property type="match status" value="1"/>
</dbReference>
<dbReference type="FunFam" id="3.40.605.10:FF:000004">
    <property type="entry name" value="Aldehyde dehydrogenase"/>
    <property type="match status" value="1"/>
</dbReference>
<dbReference type="KEGG" id="mlr:MELLADRAFT_116794"/>
<dbReference type="Gene3D" id="3.40.309.10">
    <property type="entry name" value="Aldehyde Dehydrogenase, Chain A, domain 2"/>
    <property type="match status" value="1"/>
</dbReference>
<evidence type="ECO:0000256" key="4">
    <source>
        <dbReference type="PIRSR" id="PIRSR036492-1"/>
    </source>
</evidence>
<dbReference type="PIRSF" id="PIRSF036492">
    <property type="entry name" value="ALDH"/>
    <property type="match status" value="1"/>
</dbReference>
<sequence length="533" mass="58916">MSSSNKAQDRLQFTPIDEISKICQELSKNVSNGITKTLDWRIHQLKQLGYLLQDNENLLVEALVVDLDKPKTETVIGELGGTINEVIYALKNLKSWLKPQAVKTDFAWRIARPKTYHEPKGLVLIYGTWNYPIALAIVPLIGAIAGGNAVILKPSEQAPAIAKLFTKLIPQYLDNNHIRVVNGAADESNALLDHKFDHIMFTGSGRVARIVAKRAAEHLTPVTLELGGKCPAIVFDDADFPVIARRLIWGKGVNAGQTCVAPDYILVSKKSEAKLIASLKKAMLDLYPLPSISQSSSNKSVNPSGGSGDNSEVLQFCKIINRKQFDRLNELLKTTKGDLIPVNGTLHSKADSYNAEELRMPLALVRNVKKDDPLMQEEIFGPIFPIVTYDLESQTMPEILRPISDAEPLCVYVFTQTSSNLELVRKHTRSGQIVCNDLCTQLAITGSPFGGIGQSGHGSYRGYHSFLTFTYKRPSISLSPKVDFLFKTRYPPYTPFKLKIFSSTMGPAKIKGLSKPEAVPKSTQVAKRTWSLL</sequence>
<dbReference type="GO" id="GO:0004029">
    <property type="term" value="F:aldehyde dehydrogenase (NAD+) activity"/>
    <property type="evidence" value="ECO:0007669"/>
    <property type="project" value="TreeGrafter"/>
</dbReference>
<dbReference type="CDD" id="cd07087">
    <property type="entry name" value="ALDH_F3-13-14_CALDH-like"/>
    <property type="match status" value="1"/>
</dbReference>
<dbReference type="PANTHER" id="PTHR43570:SF16">
    <property type="entry name" value="ALDEHYDE DEHYDROGENASE TYPE III, ISOFORM Q"/>
    <property type="match status" value="1"/>
</dbReference>
<dbReference type="InterPro" id="IPR015590">
    <property type="entry name" value="Aldehyde_DH_dom"/>
</dbReference>
<dbReference type="GO" id="GO:0005737">
    <property type="term" value="C:cytoplasm"/>
    <property type="evidence" value="ECO:0007669"/>
    <property type="project" value="TreeGrafter"/>
</dbReference>
<dbReference type="OrthoDB" id="440325at2759"/>
<dbReference type="EMBL" id="GL883113">
    <property type="protein sequence ID" value="EGG05510.1"/>
    <property type="molecule type" value="Genomic_DNA"/>
</dbReference>
<evidence type="ECO:0000313" key="6">
    <source>
        <dbReference type="EMBL" id="EGG05510.1"/>
    </source>
</evidence>
<dbReference type="STRING" id="747676.F4RQH7"/>
<dbReference type="Gene3D" id="3.40.605.10">
    <property type="entry name" value="Aldehyde Dehydrogenase, Chain A, domain 1"/>
    <property type="match status" value="1"/>
</dbReference>
<proteinExistence type="inferred from homology"/>
<evidence type="ECO:0000313" key="7">
    <source>
        <dbReference type="Proteomes" id="UP000001072"/>
    </source>
</evidence>
<evidence type="ECO:0000256" key="1">
    <source>
        <dbReference type="ARBA" id="ARBA00009986"/>
    </source>
</evidence>